<dbReference type="EMBL" id="JBEPMA010000018">
    <property type="protein sequence ID" value="MET3618237.1"/>
    <property type="molecule type" value="Genomic_DNA"/>
</dbReference>
<accession>A0ABV2JBS2</accession>
<protein>
    <submittedName>
        <fullName evidence="1">Uncharacterized protein (DUF39 family)</fullName>
    </submittedName>
</protein>
<comment type="caution">
    <text evidence="1">The sequence shown here is derived from an EMBL/GenBank/DDBJ whole genome shotgun (WGS) entry which is preliminary data.</text>
</comment>
<organism evidence="1 2">
    <name type="scientific">Peptoniphilus olsenii</name>
    <dbReference type="NCBI Taxonomy" id="411570"/>
    <lineage>
        <taxon>Bacteria</taxon>
        <taxon>Bacillati</taxon>
        <taxon>Bacillota</taxon>
        <taxon>Tissierellia</taxon>
        <taxon>Tissierellales</taxon>
        <taxon>Peptoniphilaceae</taxon>
        <taxon>Peptoniphilus</taxon>
    </lineage>
</organism>
<keyword evidence="2" id="KW-1185">Reference proteome</keyword>
<dbReference type="Proteomes" id="UP001549162">
    <property type="component" value="Unassembled WGS sequence"/>
</dbReference>
<dbReference type="RefSeq" id="WP_354369364.1">
    <property type="nucleotide sequence ID" value="NZ_JBEPMA010000018.1"/>
</dbReference>
<evidence type="ECO:0000313" key="2">
    <source>
        <dbReference type="Proteomes" id="UP001549162"/>
    </source>
</evidence>
<reference evidence="1 2" key="1">
    <citation type="submission" date="2024-06" db="EMBL/GenBank/DDBJ databases">
        <title>Genomic Encyclopedia of Type Strains, Phase IV (KMG-IV): sequencing the most valuable type-strain genomes for metagenomic binning, comparative biology and taxonomic classification.</title>
        <authorList>
            <person name="Goeker M."/>
        </authorList>
    </citation>
    <scope>NUCLEOTIDE SEQUENCE [LARGE SCALE GENOMIC DNA]</scope>
    <source>
        <strain evidence="1 2">DSM 21460</strain>
    </source>
</reference>
<gene>
    <name evidence="1" type="ORF">ABID14_001875</name>
</gene>
<name>A0ABV2JBS2_9FIRM</name>
<sequence length="106" mass="12491">MKKYLLSFTVLIILIIGIFIPVFAERDILGFDDDTIYVRIVKYSYDRNFPSTITHTEYRGSRKFRGRISIDWSSVRRENDNRYSAVYEGTLYDVGYARSLSYDGSY</sequence>
<proteinExistence type="predicted"/>
<evidence type="ECO:0000313" key="1">
    <source>
        <dbReference type="EMBL" id="MET3618237.1"/>
    </source>
</evidence>